<dbReference type="AlphaFoldDB" id="W3XDQ7"/>
<dbReference type="Gene3D" id="1.10.287.920">
    <property type="entry name" value="Pheromone alpha factor receptor"/>
    <property type="match status" value="1"/>
</dbReference>
<protein>
    <recommendedName>
        <fullName evidence="4">Pheromone receptor 2</fullName>
    </recommendedName>
</protein>
<feature type="transmembrane region" description="Helical" evidence="1">
    <location>
        <begin position="155"/>
        <end position="180"/>
    </location>
</feature>
<dbReference type="InterPro" id="IPR000366">
    <property type="entry name" value="GPCR_STE2"/>
</dbReference>
<dbReference type="STRING" id="1229662.W3XDQ7"/>
<feature type="transmembrane region" description="Helical" evidence="1">
    <location>
        <begin position="119"/>
        <end position="143"/>
    </location>
</feature>
<feature type="transmembrane region" description="Helical" evidence="1">
    <location>
        <begin position="200"/>
        <end position="224"/>
    </location>
</feature>
<dbReference type="OrthoDB" id="5402633at2759"/>
<dbReference type="PANTHER" id="PTHR28009">
    <property type="entry name" value="PHEROMONE ALPHA FACTOR RECEPTOR"/>
    <property type="match status" value="1"/>
</dbReference>
<dbReference type="Proteomes" id="UP000030651">
    <property type="component" value="Unassembled WGS sequence"/>
</dbReference>
<keyword evidence="3" id="KW-1185">Reference proteome</keyword>
<reference evidence="3" key="1">
    <citation type="journal article" date="2015" name="BMC Genomics">
        <title>Genomic and transcriptomic analysis of the endophytic fungus Pestalotiopsis fici reveals its lifestyle and high potential for synthesis of natural products.</title>
        <authorList>
            <person name="Wang X."/>
            <person name="Zhang X."/>
            <person name="Liu L."/>
            <person name="Xiang M."/>
            <person name="Wang W."/>
            <person name="Sun X."/>
            <person name="Che Y."/>
            <person name="Guo L."/>
            <person name="Liu G."/>
            <person name="Guo L."/>
            <person name="Wang C."/>
            <person name="Yin W.B."/>
            <person name="Stadler M."/>
            <person name="Zhang X."/>
            <person name="Liu X."/>
        </authorList>
    </citation>
    <scope>NUCLEOTIDE SEQUENCE [LARGE SCALE GENOMIC DNA]</scope>
    <source>
        <strain evidence="3">W106-1 / CGMCC3.15140</strain>
    </source>
</reference>
<dbReference type="RefSeq" id="XP_007828982.1">
    <property type="nucleotide sequence ID" value="XM_007830791.1"/>
</dbReference>
<dbReference type="PANTHER" id="PTHR28009:SF1">
    <property type="entry name" value="PHEROMONE ALPHA FACTOR RECEPTOR"/>
    <property type="match status" value="1"/>
</dbReference>
<keyword evidence="1" id="KW-0472">Membrane</keyword>
<dbReference type="GO" id="GO:0038038">
    <property type="term" value="C:G protein-coupled receptor homodimeric complex"/>
    <property type="evidence" value="ECO:0007669"/>
    <property type="project" value="TreeGrafter"/>
</dbReference>
<sequence length="411" mass="44639">MPPSYSDPRLQNFTIIGSDGVTPIQVSMPLIDGIRVQLDNTCISWSVQLGLCLMTLLTVLLLTPPSRMRRAINAVHIASIVVAVVRLSLLIQYFPGALTSYYVTWTKDLSVLEQDDFEMFVAGMALNALQFAFIEAALIMQAWTLIKCWRSAWKWAVRITAIILALATVVVKVLWVVHFIQILHRTLLPVKMDTVGRTATVLGAASIFFFCGLFATDLTVHLLATRSLIRRLGRGLTNLEILAIGNGVLMILPSLFAGVDVASGLSGSHVLPFDAGSWVMTLVVIGLPLTALIAKYRGPTSTSPSNQASHRLSLFANGPMHVLKPHHSGAADNITLDSPTGDSFMASRDATRANSIMSGRKAPSYFSRNPGPSHNEDMEMGIQVRKDVSVVLGGPDTNMPSLSSDLYNIGR</sequence>
<dbReference type="KEGG" id="pfy:PFICI_02210"/>
<dbReference type="Pfam" id="PF02116">
    <property type="entry name" value="STE2"/>
    <property type="match status" value="1"/>
</dbReference>
<dbReference type="CDD" id="cd14939">
    <property type="entry name" value="7tmD_STE2"/>
    <property type="match status" value="1"/>
</dbReference>
<feature type="transmembrane region" description="Helical" evidence="1">
    <location>
        <begin position="74"/>
        <end position="94"/>
    </location>
</feature>
<accession>W3XDQ7</accession>
<feature type="transmembrane region" description="Helical" evidence="1">
    <location>
        <begin position="276"/>
        <end position="294"/>
    </location>
</feature>
<evidence type="ECO:0000313" key="2">
    <source>
        <dbReference type="EMBL" id="ETS84185.1"/>
    </source>
</evidence>
<evidence type="ECO:0008006" key="4">
    <source>
        <dbReference type="Google" id="ProtNLM"/>
    </source>
</evidence>
<dbReference type="HOGENOM" id="CLU_035056_0_1_1"/>
<dbReference type="InParanoid" id="W3XDQ7"/>
<evidence type="ECO:0000313" key="3">
    <source>
        <dbReference type="Proteomes" id="UP000030651"/>
    </source>
</evidence>
<dbReference type="GeneID" id="19267223"/>
<feature type="transmembrane region" description="Helical" evidence="1">
    <location>
        <begin position="43"/>
        <end position="62"/>
    </location>
</feature>
<feature type="transmembrane region" description="Helical" evidence="1">
    <location>
        <begin position="236"/>
        <end position="256"/>
    </location>
</feature>
<dbReference type="GO" id="GO:0000750">
    <property type="term" value="P:pheromone-dependent signal transduction involved in conjugation with cellular fusion"/>
    <property type="evidence" value="ECO:0007669"/>
    <property type="project" value="TreeGrafter"/>
</dbReference>
<dbReference type="eggNOG" id="ENOG502QTV4">
    <property type="taxonomic scope" value="Eukaryota"/>
</dbReference>
<keyword evidence="1" id="KW-1133">Transmembrane helix</keyword>
<dbReference type="EMBL" id="KI912110">
    <property type="protein sequence ID" value="ETS84185.1"/>
    <property type="molecule type" value="Genomic_DNA"/>
</dbReference>
<dbReference type="GO" id="GO:0004932">
    <property type="term" value="F:mating-type factor pheromone receptor activity"/>
    <property type="evidence" value="ECO:0007669"/>
    <property type="project" value="InterPro"/>
</dbReference>
<evidence type="ECO:0000256" key="1">
    <source>
        <dbReference type="SAM" id="Phobius"/>
    </source>
</evidence>
<proteinExistence type="predicted"/>
<gene>
    <name evidence="2" type="ORF">PFICI_02210</name>
</gene>
<dbReference type="OMA" id="VSICYFS"/>
<name>W3XDQ7_PESFW</name>
<dbReference type="InterPro" id="IPR027458">
    <property type="entry name" value="STE2_TM1-TM2_sf"/>
</dbReference>
<organism evidence="2 3">
    <name type="scientific">Pestalotiopsis fici (strain W106-1 / CGMCC3.15140)</name>
    <dbReference type="NCBI Taxonomy" id="1229662"/>
    <lineage>
        <taxon>Eukaryota</taxon>
        <taxon>Fungi</taxon>
        <taxon>Dikarya</taxon>
        <taxon>Ascomycota</taxon>
        <taxon>Pezizomycotina</taxon>
        <taxon>Sordariomycetes</taxon>
        <taxon>Xylariomycetidae</taxon>
        <taxon>Amphisphaeriales</taxon>
        <taxon>Sporocadaceae</taxon>
        <taxon>Pestalotiopsis</taxon>
    </lineage>
</organism>
<keyword evidence="1" id="KW-0812">Transmembrane</keyword>